<dbReference type="Pfam" id="PF11901">
    <property type="entry name" value="DM9"/>
    <property type="match status" value="1"/>
</dbReference>
<organism evidence="1 2">
    <name type="scientific">Plutella xylostella</name>
    <name type="common">Diamondback moth</name>
    <name type="synonym">Plutella maculipennis</name>
    <dbReference type="NCBI Taxonomy" id="51655"/>
    <lineage>
        <taxon>Eukaryota</taxon>
        <taxon>Metazoa</taxon>
        <taxon>Ecdysozoa</taxon>
        <taxon>Arthropoda</taxon>
        <taxon>Hexapoda</taxon>
        <taxon>Insecta</taxon>
        <taxon>Pterygota</taxon>
        <taxon>Neoptera</taxon>
        <taxon>Endopterygota</taxon>
        <taxon>Lepidoptera</taxon>
        <taxon>Glossata</taxon>
        <taxon>Ditrysia</taxon>
        <taxon>Yponomeutoidea</taxon>
        <taxon>Plutellidae</taxon>
        <taxon>Plutella</taxon>
    </lineage>
</organism>
<keyword evidence="2" id="KW-1185">Reference proteome</keyword>
<dbReference type="EMBL" id="JAHIBW010000006">
    <property type="protein sequence ID" value="KAG7309711.1"/>
    <property type="molecule type" value="Genomic_DNA"/>
</dbReference>
<comment type="caution">
    <text evidence="1">The sequence shown here is derived from an EMBL/GenBank/DDBJ whole genome shotgun (WGS) entry which is preliminary data.</text>
</comment>
<gene>
    <name evidence="1" type="ORF">JYU34_004204</name>
</gene>
<evidence type="ECO:0000313" key="2">
    <source>
        <dbReference type="Proteomes" id="UP000823941"/>
    </source>
</evidence>
<accession>A0ABQ7QXG6</accession>
<evidence type="ECO:0000313" key="1">
    <source>
        <dbReference type="EMBL" id="KAG7309711.1"/>
    </source>
</evidence>
<reference evidence="1 2" key="1">
    <citation type="submission" date="2021-06" db="EMBL/GenBank/DDBJ databases">
        <title>A haploid diamondback moth (Plutella xylostella L.) genome assembly resolves 31 chromosomes and identifies a diamide resistance mutation.</title>
        <authorList>
            <person name="Ward C.M."/>
            <person name="Perry K.D."/>
            <person name="Baker G."/>
            <person name="Powis K."/>
            <person name="Heckel D.G."/>
            <person name="Baxter S.W."/>
        </authorList>
    </citation>
    <scope>NUCLEOTIDE SEQUENCE [LARGE SCALE GENOMIC DNA]</scope>
    <source>
        <strain evidence="1 2">LV</strain>
        <tissue evidence="1">Single pupa</tissue>
    </source>
</reference>
<dbReference type="Proteomes" id="UP000823941">
    <property type="component" value="Chromosome 6"/>
</dbReference>
<protein>
    <submittedName>
        <fullName evidence="1">Uncharacterized protein</fullName>
    </submittedName>
</protein>
<dbReference type="PANTHER" id="PTHR31649:SF10">
    <property type="entry name" value="IP19903P-RELATED"/>
    <property type="match status" value="1"/>
</dbReference>
<proteinExistence type="predicted"/>
<dbReference type="InterPro" id="IPR006616">
    <property type="entry name" value="DM9_repeat"/>
</dbReference>
<dbReference type="PANTHER" id="PTHR31649">
    <property type="entry name" value="AGAP009604-PA"/>
    <property type="match status" value="1"/>
</dbReference>
<sequence length="148" mass="15685">MAAAYGWVPFNVYSRVAFPQGAVSAGVDADGSEIYVGRAQHEGDLLTAKVIPAKSAAYVSFNGAEVFKDDVELLVAGMLSWQPCDNGAVPQGAISAGTTADGETLYVGRVLHDGCITPGKVHQSHGCVYYPFNGEEMSSKEYEVLVYT</sequence>
<dbReference type="SMART" id="SM00696">
    <property type="entry name" value="DM9"/>
    <property type="match status" value="2"/>
</dbReference>
<name>A0ABQ7QXG6_PLUXY</name>